<evidence type="ECO:0000313" key="6">
    <source>
        <dbReference type="EMBL" id="KAK4538389.1"/>
    </source>
</evidence>
<keyword evidence="7" id="KW-1185">Reference proteome</keyword>
<evidence type="ECO:0000256" key="4">
    <source>
        <dbReference type="ARBA" id="ARBA00040613"/>
    </source>
</evidence>
<evidence type="ECO:0000256" key="1">
    <source>
        <dbReference type="ARBA" id="ARBA00007817"/>
    </source>
</evidence>
<name>A0AAV9J1G3_CYACA</name>
<dbReference type="GO" id="GO:0005840">
    <property type="term" value="C:ribosome"/>
    <property type="evidence" value="ECO:0007669"/>
    <property type="project" value="UniProtKB-KW"/>
</dbReference>
<dbReference type="InterPro" id="IPR002671">
    <property type="entry name" value="Ribosomal_eL22"/>
</dbReference>
<keyword evidence="2" id="KW-0689">Ribosomal protein</keyword>
<comment type="similarity">
    <text evidence="1">Belongs to the eukaryotic ribosomal protein eL22 family.</text>
</comment>
<comment type="caution">
    <text evidence="6">The sequence shown here is derived from an EMBL/GenBank/DDBJ whole genome shotgun (WGS) entry which is preliminary data.</text>
</comment>
<dbReference type="Gene3D" id="3.30.1360.210">
    <property type="match status" value="1"/>
</dbReference>
<dbReference type="Proteomes" id="UP001301350">
    <property type="component" value="Unassembled WGS sequence"/>
</dbReference>
<organism evidence="6 7">
    <name type="scientific">Cyanidium caldarium</name>
    <name type="common">Red alga</name>
    <dbReference type="NCBI Taxonomy" id="2771"/>
    <lineage>
        <taxon>Eukaryota</taxon>
        <taxon>Rhodophyta</taxon>
        <taxon>Bangiophyceae</taxon>
        <taxon>Cyanidiales</taxon>
        <taxon>Cyanidiaceae</taxon>
        <taxon>Cyanidium</taxon>
    </lineage>
</organism>
<gene>
    <name evidence="6" type="ORF">CDCA_CDCA17G4414</name>
</gene>
<dbReference type="PANTHER" id="PTHR10064:SF0">
    <property type="entry name" value="FI24544P1-RELATED"/>
    <property type="match status" value="1"/>
</dbReference>
<dbReference type="GO" id="GO:0003735">
    <property type="term" value="F:structural constituent of ribosome"/>
    <property type="evidence" value="ECO:0007669"/>
    <property type="project" value="InterPro"/>
</dbReference>
<reference evidence="6 7" key="1">
    <citation type="submission" date="2022-07" db="EMBL/GenBank/DDBJ databases">
        <title>Genome-wide signatures of adaptation to extreme environments.</title>
        <authorList>
            <person name="Cho C.H."/>
            <person name="Yoon H.S."/>
        </authorList>
    </citation>
    <scope>NUCLEOTIDE SEQUENCE [LARGE SCALE GENOMIC DNA]</scope>
    <source>
        <strain evidence="6 7">DBV 063 E5</strain>
    </source>
</reference>
<protein>
    <recommendedName>
        <fullName evidence="4">Large ribosomal subunit protein eL22</fullName>
    </recommendedName>
    <alternativeName>
        <fullName evidence="5">60S ribosomal protein L22</fullName>
    </alternativeName>
</protein>
<dbReference type="EMBL" id="JANCYW010000017">
    <property type="protein sequence ID" value="KAK4538389.1"/>
    <property type="molecule type" value="Genomic_DNA"/>
</dbReference>
<evidence type="ECO:0000256" key="2">
    <source>
        <dbReference type="ARBA" id="ARBA00022980"/>
    </source>
</evidence>
<dbReference type="AlphaFoldDB" id="A0AAV9J1G3"/>
<dbReference type="FunFam" id="3.30.1360.210:FF:000002">
    <property type="entry name" value="60S ribosomal protein L22-2"/>
    <property type="match status" value="1"/>
</dbReference>
<keyword evidence="3" id="KW-0687">Ribonucleoprotein</keyword>
<evidence type="ECO:0000256" key="5">
    <source>
        <dbReference type="ARBA" id="ARBA00041214"/>
    </source>
</evidence>
<evidence type="ECO:0000313" key="7">
    <source>
        <dbReference type="Proteomes" id="UP001301350"/>
    </source>
</evidence>
<dbReference type="InterPro" id="IPR038526">
    <property type="entry name" value="Ribosomal_eL22_sf"/>
</dbReference>
<accession>A0AAV9J1G3</accession>
<evidence type="ECO:0000256" key="3">
    <source>
        <dbReference type="ARBA" id="ARBA00023274"/>
    </source>
</evidence>
<dbReference type="GO" id="GO:1990904">
    <property type="term" value="C:ribonucleoprotein complex"/>
    <property type="evidence" value="ECO:0007669"/>
    <property type="project" value="UniProtKB-KW"/>
</dbReference>
<dbReference type="PANTHER" id="PTHR10064">
    <property type="entry name" value="60S RIBOSOMAL PROTEIN L22"/>
    <property type="match status" value="1"/>
</dbReference>
<sequence>MPALVRRGNRTKKVTPKRYVIDCSIPVQDNILDTAPLQKYLQDRIKVNGKTGQLGDVVVVAREGAARIVVTANIEFSKRYFKYLARKYLKKREMRDFMRIVSSGRDTYQLRYYNVGQAEAQSEGEAEGEEDMEDA</sequence>
<dbReference type="GO" id="GO:0002181">
    <property type="term" value="P:cytoplasmic translation"/>
    <property type="evidence" value="ECO:0007669"/>
    <property type="project" value="TreeGrafter"/>
</dbReference>
<dbReference type="GO" id="GO:0003723">
    <property type="term" value="F:RNA binding"/>
    <property type="evidence" value="ECO:0007669"/>
    <property type="project" value="TreeGrafter"/>
</dbReference>
<proteinExistence type="inferred from homology"/>
<dbReference type="Pfam" id="PF01776">
    <property type="entry name" value="Ribosomal_L22e"/>
    <property type="match status" value="1"/>
</dbReference>